<comment type="subcellular location">
    <subcellularLocation>
        <location evidence="1">Membrane</location>
        <topology evidence="1">Single-pass membrane protein</topology>
    </subcellularLocation>
</comment>
<protein>
    <recommendedName>
        <fullName evidence="12">Trichome birefringence-like N-terminal domain-containing protein</fullName>
    </recommendedName>
</protein>
<dbReference type="GO" id="GO:0016413">
    <property type="term" value="F:O-acetyltransferase activity"/>
    <property type="evidence" value="ECO:0007669"/>
    <property type="project" value="InterPro"/>
</dbReference>
<evidence type="ECO:0000256" key="3">
    <source>
        <dbReference type="ARBA" id="ARBA00022692"/>
    </source>
</evidence>
<feature type="domain" description="Trichome birefringence-like N-terminal" evidence="9">
    <location>
        <begin position="36"/>
        <end position="88"/>
    </location>
</feature>
<dbReference type="InterPro" id="IPR025846">
    <property type="entry name" value="TBL_N"/>
</dbReference>
<keyword evidence="6 7" id="KW-0472">Membrane</keyword>
<evidence type="ECO:0000256" key="7">
    <source>
        <dbReference type="SAM" id="Phobius"/>
    </source>
</evidence>
<keyword evidence="11" id="KW-1185">Reference proteome</keyword>
<dbReference type="GO" id="GO:0016020">
    <property type="term" value="C:membrane"/>
    <property type="evidence" value="ECO:0007669"/>
    <property type="project" value="UniProtKB-SubCell"/>
</dbReference>
<keyword evidence="5 7" id="KW-1133">Transmembrane helix</keyword>
<evidence type="ECO:0000259" key="9">
    <source>
        <dbReference type="Pfam" id="PF14416"/>
    </source>
</evidence>
<dbReference type="EMBL" id="JAHUZN010000001">
    <property type="protein sequence ID" value="KAG8502395.1"/>
    <property type="molecule type" value="Genomic_DNA"/>
</dbReference>
<accession>A0A8J5ZI37</accession>
<evidence type="ECO:0000256" key="6">
    <source>
        <dbReference type="ARBA" id="ARBA00023136"/>
    </source>
</evidence>
<evidence type="ECO:0000256" key="1">
    <source>
        <dbReference type="ARBA" id="ARBA00004167"/>
    </source>
</evidence>
<dbReference type="OrthoDB" id="630188at2759"/>
<feature type="transmembrane region" description="Helical" evidence="7">
    <location>
        <begin position="546"/>
        <end position="576"/>
    </location>
</feature>
<keyword evidence="3 7" id="KW-0812">Transmembrane</keyword>
<name>A0A8J5ZI37_9ROSI</name>
<feature type="transmembrane region" description="Helical" evidence="7">
    <location>
        <begin position="7"/>
        <end position="25"/>
    </location>
</feature>
<dbReference type="PANTHER" id="PTHR32285">
    <property type="entry name" value="PROTEIN TRICHOME BIREFRINGENCE-LIKE 9-RELATED"/>
    <property type="match status" value="1"/>
</dbReference>
<dbReference type="AlphaFoldDB" id="A0A8J5ZI37"/>
<evidence type="ECO:0000259" key="8">
    <source>
        <dbReference type="Pfam" id="PF13839"/>
    </source>
</evidence>
<comment type="similarity">
    <text evidence="2">Belongs to the PC-esterase family. TBL subfamily.</text>
</comment>
<gene>
    <name evidence="10" type="ORF">CXB51_000460</name>
</gene>
<organism evidence="10 11">
    <name type="scientific">Gossypium anomalum</name>
    <dbReference type="NCBI Taxonomy" id="47600"/>
    <lineage>
        <taxon>Eukaryota</taxon>
        <taxon>Viridiplantae</taxon>
        <taxon>Streptophyta</taxon>
        <taxon>Embryophyta</taxon>
        <taxon>Tracheophyta</taxon>
        <taxon>Spermatophyta</taxon>
        <taxon>Magnoliopsida</taxon>
        <taxon>eudicotyledons</taxon>
        <taxon>Gunneridae</taxon>
        <taxon>Pentapetalae</taxon>
        <taxon>rosids</taxon>
        <taxon>malvids</taxon>
        <taxon>Malvales</taxon>
        <taxon>Malvaceae</taxon>
        <taxon>Malvoideae</taxon>
        <taxon>Gossypium</taxon>
    </lineage>
</organism>
<proteinExistence type="inferred from homology"/>
<sequence length="921" mass="104125">MGYRHGYQVSFCSIAFALIFLVSWLDQVELSEVDVGCDFFKGSWIEDDTYPLYNTSNCPFISKGFDCQANGRPDQFYVHYKWKPTACSLPRFNGEDFLRKMKGKKVLFIGDSISLNMWQSLLCMVHASVPLSKYTLMSKGNHSIFALPEYEISLEYSRNVYLVDLVKEKIGTVLKWDFIEWNGKILKDMDRLEAFKVGLTTWSKWVDSNVDPRTTQVFFQGISPTHYDGRQWNGSISATCKGETTPLNGKTYPGGLPPAVDVVKQVLKNMSKGVTLLDITTLSLLRKDGHPSVYFGKEGNDCSHWCLAGVPDSWNEILYALLTNAQGGTLLINCVVKGNLTFTQPIFSHSTVAYVKTLVPPGQHKFKDFIKHLNDMDLNFVTLILQRDLVIELDGLLGCTYTCMEYLPEHSKTWEKYRESSFLVDDRTLRPSSSMRGNVQLITTSTNSKNTLVPLLPETPQDNTKQHSPVNLRHQHVLGFGSSAMPRVTHLAFVSNVPFTTNHRKCRNCCSPCNNHTTFQIGLLGPHKELQIRWVIKPYVAIVPSFAYAFMAALLGFLGYYYCLAAVLLSLAMVLVHGDIHSSFNMGYEVKRNEVKGCDFFQGSWVFDDSFNPLYDSSSCPFVGGGFDCRKNGRTDRNYLKYRWQPNDCALPRFNGIGFLEKYKNKKILFVGDSLSNNMWRSLICMLQSAIPNPHYTFASRGLLSTFSLPDYGVSVNWLKNGFLVDMAYDKIGKVLKLDSISTGHLWLGADVLIFNSYHWWTHSGRFQSWDYFQYGNKTVKEMDHMEAYKIAMTTWANWVDTNIDPSKTRVFFQGVAAVHFNAKEWGEPSDKGCIKQTEPLKGSTYPGPPVPGEAILKTVLSKMTKPAYLLDITLLTQLRKDGHPSIYAGAGPKLIDCSHWCLAGVPDTWNQLLYAALVQS</sequence>
<dbReference type="Pfam" id="PF14416">
    <property type="entry name" value="PMR5N"/>
    <property type="match status" value="2"/>
</dbReference>
<evidence type="ECO:0000256" key="5">
    <source>
        <dbReference type="ARBA" id="ARBA00022989"/>
    </source>
</evidence>
<dbReference type="InterPro" id="IPR029962">
    <property type="entry name" value="TBL"/>
</dbReference>
<dbReference type="GO" id="GO:0005794">
    <property type="term" value="C:Golgi apparatus"/>
    <property type="evidence" value="ECO:0007669"/>
    <property type="project" value="TreeGrafter"/>
</dbReference>
<keyword evidence="4" id="KW-0735">Signal-anchor</keyword>
<dbReference type="PANTHER" id="PTHR32285:SF30">
    <property type="entry name" value="PROTEIN TRICHOME BIREFRINGENCE-LIKE 42"/>
    <property type="match status" value="1"/>
</dbReference>
<reference evidence="10 11" key="1">
    <citation type="journal article" date="2021" name="bioRxiv">
        <title>The Gossypium anomalum genome as a resource for cotton improvement and evolutionary analysis of hybrid incompatibility.</title>
        <authorList>
            <person name="Grover C.E."/>
            <person name="Yuan D."/>
            <person name="Arick M.A."/>
            <person name="Miller E.R."/>
            <person name="Hu G."/>
            <person name="Peterson D.G."/>
            <person name="Wendel J.F."/>
            <person name="Udall J.A."/>
        </authorList>
    </citation>
    <scope>NUCLEOTIDE SEQUENCE [LARGE SCALE GENOMIC DNA]</scope>
    <source>
        <strain evidence="10">JFW-Udall</strain>
        <tissue evidence="10">Leaf</tissue>
    </source>
</reference>
<dbReference type="Pfam" id="PF13839">
    <property type="entry name" value="PC-Esterase"/>
    <property type="match status" value="3"/>
</dbReference>
<feature type="domain" description="Trichome birefringence-like N-terminal" evidence="9">
    <location>
        <begin position="597"/>
        <end position="649"/>
    </location>
</feature>
<evidence type="ECO:0000313" key="11">
    <source>
        <dbReference type="Proteomes" id="UP000701853"/>
    </source>
</evidence>
<dbReference type="Proteomes" id="UP000701853">
    <property type="component" value="Chromosome 1"/>
</dbReference>
<evidence type="ECO:0000256" key="4">
    <source>
        <dbReference type="ARBA" id="ARBA00022968"/>
    </source>
</evidence>
<dbReference type="InterPro" id="IPR026057">
    <property type="entry name" value="TBL_C"/>
</dbReference>
<feature type="domain" description="Trichome birefringence-like C-terminal" evidence="8">
    <location>
        <begin position="174"/>
        <end position="320"/>
    </location>
</feature>
<feature type="domain" description="Trichome birefringence-like C-terminal" evidence="8">
    <location>
        <begin position="651"/>
        <end position="916"/>
    </location>
</feature>
<evidence type="ECO:0000313" key="10">
    <source>
        <dbReference type="EMBL" id="KAG8502395.1"/>
    </source>
</evidence>
<evidence type="ECO:0000256" key="2">
    <source>
        <dbReference type="ARBA" id="ARBA00007727"/>
    </source>
</evidence>
<evidence type="ECO:0008006" key="12">
    <source>
        <dbReference type="Google" id="ProtNLM"/>
    </source>
</evidence>
<feature type="domain" description="Trichome birefringence-like C-terminal" evidence="8">
    <location>
        <begin position="89"/>
        <end position="168"/>
    </location>
</feature>
<comment type="caution">
    <text evidence="10">The sequence shown here is derived from an EMBL/GenBank/DDBJ whole genome shotgun (WGS) entry which is preliminary data.</text>
</comment>